<name>A0A923PJF1_9BACT</name>
<sequence length="100" mass="11034">MLNNQTKFSKISLVSSLITMALFLNLILPMPKTIKASEVIAQPSIILVVAIEIFCLSGIIMTGLSFMKKEPSTWFQWVGGGLNILLFIIIFGSIIFARTV</sequence>
<feature type="transmembrane region" description="Helical" evidence="1">
    <location>
        <begin position="74"/>
        <end position="97"/>
    </location>
</feature>
<accession>A0A923PJF1</accession>
<keyword evidence="1" id="KW-0812">Transmembrane</keyword>
<dbReference type="Proteomes" id="UP000650081">
    <property type="component" value="Unassembled WGS sequence"/>
</dbReference>
<dbReference type="EMBL" id="JACSIT010000039">
    <property type="protein sequence ID" value="MBC6992836.1"/>
    <property type="molecule type" value="Genomic_DNA"/>
</dbReference>
<reference evidence="2" key="1">
    <citation type="submission" date="2020-08" db="EMBL/GenBank/DDBJ databases">
        <title>Lewinella bacteria from marine environments.</title>
        <authorList>
            <person name="Zhong Y."/>
        </authorList>
    </citation>
    <scope>NUCLEOTIDE SEQUENCE</scope>
    <source>
        <strain evidence="2">KCTC 42187</strain>
    </source>
</reference>
<evidence type="ECO:0000313" key="3">
    <source>
        <dbReference type="Proteomes" id="UP000650081"/>
    </source>
</evidence>
<gene>
    <name evidence="2" type="ORF">H9S92_01555</name>
</gene>
<dbReference type="RefSeq" id="WP_187464971.1">
    <property type="nucleotide sequence ID" value="NZ_JACSIT010000039.1"/>
</dbReference>
<feature type="transmembrane region" description="Helical" evidence="1">
    <location>
        <begin position="46"/>
        <end position="67"/>
    </location>
</feature>
<dbReference type="AlphaFoldDB" id="A0A923PJF1"/>
<evidence type="ECO:0000313" key="2">
    <source>
        <dbReference type="EMBL" id="MBC6992836.1"/>
    </source>
</evidence>
<keyword evidence="1" id="KW-1133">Transmembrane helix</keyword>
<evidence type="ECO:0000256" key="1">
    <source>
        <dbReference type="SAM" id="Phobius"/>
    </source>
</evidence>
<organism evidence="2 3">
    <name type="scientific">Neolewinella lacunae</name>
    <dbReference type="NCBI Taxonomy" id="1517758"/>
    <lineage>
        <taxon>Bacteria</taxon>
        <taxon>Pseudomonadati</taxon>
        <taxon>Bacteroidota</taxon>
        <taxon>Saprospiria</taxon>
        <taxon>Saprospirales</taxon>
        <taxon>Lewinellaceae</taxon>
        <taxon>Neolewinella</taxon>
    </lineage>
</organism>
<comment type="caution">
    <text evidence="2">The sequence shown here is derived from an EMBL/GenBank/DDBJ whole genome shotgun (WGS) entry which is preliminary data.</text>
</comment>
<proteinExistence type="predicted"/>
<protein>
    <submittedName>
        <fullName evidence="2">Uncharacterized protein</fullName>
    </submittedName>
</protein>
<keyword evidence="3" id="KW-1185">Reference proteome</keyword>
<keyword evidence="1" id="KW-0472">Membrane</keyword>